<dbReference type="CDD" id="cd06261">
    <property type="entry name" value="TM_PBP2"/>
    <property type="match status" value="1"/>
</dbReference>
<dbReference type="Pfam" id="PF00528">
    <property type="entry name" value="BPD_transp_1"/>
    <property type="match status" value="1"/>
</dbReference>
<evidence type="ECO:0000313" key="9">
    <source>
        <dbReference type="EMBL" id="NEW09482.1"/>
    </source>
</evidence>
<evidence type="ECO:0000256" key="6">
    <source>
        <dbReference type="ARBA" id="ARBA00023136"/>
    </source>
</evidence>
<dbReference type="GO" id="GO:0055085">
    <property type="term" value="P:transmembrane transport"/>
    <property type="evidence" value="ECO:0007669"/>
    <property type="project" value="InterPro"/>
</dbReference>
<dbReference type="InterPro" id="IPR051393">
    <property type="entry name" value="ABC_transporter_permease"/>
</dbReference>
<comment type="similarity">
    <text evidence="7">Belongs to the binding-protein-dependent transport system permease family.</text>
</comment>
<proteinExistence type="inferred from homology"/>
<sequence>MKLKYNHQRYVFIYGCLLIPLLFFLLVRILPIFYSFNVSFHEWDLLSETKPFVGLNNFKFVLQDEDFHASLRNTFIYVFVGVPGQLLVGLIVALLLQRITRLRGLFRTLYFIPYVTSIVAVSWVFRWILMPNGAANSILLQLGLSPQLFLGTPDQAIYVIIGTMIWQAIGFQMLVFLTGLEGIPTLYYEAAEIDGAGSWQKFRKITLPLLNSTIVFSVVIASINFLQTFTQVKNMSPGGTGGPLDSTKTLVLYIYQLAFKSYKMGEAAAATVLLFAIILVLSLIQLKVLSKKVEY</sequence>
<evidence type="ECO:0000256" key="5">
    <source>
        <dbReference type="ARBA" id="ARBA00022989"/>
    </source>
</evidence>
<evidence type="ECO:0000256" key="2">
    <source>
        <dbReference type="ARBA" id="ARBA00022448"/>
    </source>
</evidence>
<keyword evidence="6 7" id="KW-0472">Membrane</keyword>
<comment type="subcellular location">
    <subcellularLocation>
        <location evidence="1 7">Cell membrane</location>
        <topology evidence="1 7">Multi-pass membrane protein</topology>
    </subcellularLocation>
</comment>
<comment type="caution">
    <text evidence="9">The sequence shown here is derived from an EMBL/GenBank/DDBJ whole genome shotgun (WGS) entry which is preliminary data.</text>
</comment>
<dbReference type="InterPro" id="IPR035906">
    <property type="entry name" value="MetI-like_sf"/>
</dbReference>
<dbReference type="GO" id="GO:0005886">
    <property type="term" value="C:plasma membrane"/>
    <property type="evidence" value="ECO:0007669"/>
    <property type="project" value="UniProtKB-SubCell"/>
</dbReference>
<evidence type="ECO:0000256" key="1">
    <source>
        <dbReference type="ARBA" id="ARBA00004651"/>
    </source>
</evidence>
<feature type="transmembrane region" description="Helical" evidence="7">
    <location>
        <begin position="267"/>
        <end position="289"/>
    </location>
</feature>
<protein>
    <submittedName>
        <fullName evidence="9">Sugar ABC transporter permease</fullName>
    </submittedName>
</protein>
<feature type="transmembrane region" description="Helical" evidence="7">
    <location>
        <begin position="75"/>
        <end position="96"/>
    </location>
</feature>
<dbReference type="EMBL" id="JAAIKC010000018">
    <property type="protein sequence ID" value="NEW09482.1"/>
    <property type="molecule type" value="Genomic_DNA"/>
</dbReference>
<feature type="transmembrane region" description="Helical" evidence="7">
    <location>
        <begin position="108"/>
        <end position="129"/>
    </location>
</feature>
<feature type="transmembrane region" description="Helical" evidence="7">
    <location>
        <begin position="12"/>
        <end position="36"/>
    </location>
</feature>
<dbReference type="Gene3D" id="1.10.3720.10">
    <property type="entry name" value="MetI-like"/>
    <property type="match status" value="1"/>
</dbReference>
<evidence type="ECO:0000256" key="7">
    <source>
        <dbReference type="RuleBase" id="RU363032"/>
    </source>
</evidence>
<keyword evidence="2 7" id="KW-0813">Transport</keyword>
<organism evidence="9">
    <name type="scientific">Paenibacillus sp. SYP-B3998</name>
    <dbReference type="NCBI Taxonomy" id="2678564"/>
    <lineage>
        <taxon>Bacteria</taxon>
        <taxon>Bacillati</taxon>
        <taxon>Bacillota</taxon>
        <taxon>Bacilli</taxon>
        <taxon>Bacillales</taxon>
        <taxon>Paenibacillaceae</taxon>
        <taxon>Paenibacillus</taxon>
    </lineage>
</organism>
<dbReference type="InterPro" id="IPR000515">
    <property type="entry name" value="MetI-like"/>
</dbReference>
<dbReference type="PANTHER" id="PTHR30193:SF37">
    <property type="entry name" value="INNER MEMBRANE ABC TRANSPORTER PERMEASE PROTEIN YCJO"/>
    <property type="match status" value="1"/>
</dbReference>
<keyword evidence="3" id="KW-1003">Cell membrane</keyword>
<dbReference type="PROSITE" id="PS50928">
    <property type="entry name" value="ABC_TM1"/>
    <property type="match status" value="1"/>
</dbReference>
<accession>A0A6G4A530</accession>
<gene>
    <name evidence="9" type="ORF">GK047_26430</name>
</gene>
<dbReference type="PANTHER" id="PTHR30193">
    <property type="entry name" value="ABC TRANSPORTER PERMEASE PROTEIN"/>
    <property type="match status" value="1"/>
</dbReference>
<name>A0A6G4A530_9BACL</name>
<feature type="domain" description="ABC transmembrane type-1" evidence="8">
    <location>
        <begin position="71"/>
        <end position="285"/>
    </location>
</feature>
<evidence type="ECO:0000256" key="3">
    <source>
        <dbReference type="ARBA" id="ARBA00022475"/>
    </source>
</evidence>
<evidence type="ECO:0000256" key="4">
    <source>
        <dbReference type="ARBA" id="ARBA00022692"/>
    </source>
</evidence>
<evidence type="ECO:0000259" key="8">
    <source>
        <dbReference type="PROSITE" id="PS50928"/>
    </source>
</evidence>
<dbReference type="SUPFAM" id="SSF161098">
    <property type="entry name" value="MetI-like"/>
    <property type="match status" value="1"/>
</dbReference>
<dbReference type="RefSeq" id="WP_163953371.1">
    <property type="nucleotide sequence ID" value="NZ_JAAIKC010000018.1"/>
</dbReference>
<feature type="transmembrane region" description="Helical" evidence="7">
    <location>
        <begin position="207"/>
        <end position="226"/>
    </location>
</feature>
<keyword evidence="5 7" id="KW-1133">Transmembrane helix</keyword>
<reference evidence="9" key="1">
    <citation type="submission" date="2020-02" db="EMBL/GenBank/DDBJ databases">
        <authorList>
            <person name="Shen X.-R."/>
            <person name="Zhang Y.-X."/>
        </authorList>
    </citation>
    <scope>NUCLEOTIDE SEQUENCE</scope>
    <source>
        <strain evidence="9">SYP-B3998</strain>
    </source>
</reference>
<feature type="transmembrane region" description="Helical" evidence="7">
    <location>
        <begin position="156"/>
        <end position="177"/>
    </location>
</feature>
<dbReference type="AlphaFoldDB" id="A0A6G4A530"/>
<keyword evidence="4 7" id="KW-0812">Transmembrane</keyword>